<evidence type="ECO:0000313" key="3">
    <source>
        <dbReference type="Proteomes" id="UP000315842"/>
    </source>
</evidence>
<dbReference type="Proteomes" id="UP000315842">
    <property type="component" value="Unassembled WGS sequence"/>
</dbReference>
<evidence type="ECO:0008006" key="4">
    <source>
        <dbReference type="Google" id="ProtNLM"/>
    </source>
</evidence>
<accession>A0A4Y3KDP5</accession>
<evidence type="ECO:0000256" key="1">
    <source>
        <dbReference type="SAM" id="SignalP"/>
    </source>
</evidence>
<keyword evidence="3" id="KW-1185">Reference proteome</keyword>
<keyword evidence="1" id="KW-0732">Signal</keyword>
<name>A0A4Y3KDP5_CELUD</name>
<sequence>MPRRHRIIPLVPVLATLLAAGCGTAAAPGSADIALTYADESGRQQELSIQADATVCTDDITPDRRRLATADGAVAALVDPLGEAQVRVRIDDELTFQSTTAGRGDRDGLRLEDVEGIVVRIPVSGIQKKISEGARITGTLDCPA</sequence>
<comment type="caution">
    <text evidence="2">The sequence shown here is derived from an EMBL/GenBank/DDBJ whole genome shotgun (WGS) entry which is preliminary data.</text>
</comment>
<dbReference type="EMBL" id="BJLP01000022">
    <property type="protein sequence ID" value="GEA81135.1"/>
    <property type="molecule type" value="Genomic_DNA"/>
</dbReference>
<dbReference type="PROSITE" id="PS51257">
    <property type="entry name" value="PROKAR_LIPOPROTEIN"/>
    <property type="match status" value="1"/>
</dbReference>
<protein>
    <recommendedName>
        <fullName evidence="4">Lipoprotein</fullName>
    </recommendedName>
</protein>
<gene>
    <name evidence="2" type="ORF">CUD01_15790</name>
</gene>
<dbReference type="RefSeq" id="WP_141320122.1">
    <property type="nucleotide sequence ID" value="NZ_BJLP01000022.1"/>
</dbReference>
<feature type="chain" id="PRO_5039106605" description="Lipoprotein" evidence="1">
    <location>
        <begin position="26"/>
        <end position="144"/>
    </location>
</feature>
<reference evidence="2 3" key="1">
    <citation type="submission" date="2019-06" db="EMBL/GenBank/DDBJ databases">
        <title>Whole genome shotgun sequence of Cellulomonas uda NBRC 3747.</title>
        <authorList>
            <person name="Hosoyama A."/>
            <person name="Uohara A."/>
            <person name="Ohji S."/>
            <person name="Ichikawa N."/>
        </authorList>
    </citation>
    <scope>NUCLEOTIDE SEQUENCE [LARGE SCALE GENOMIC DNA]</scope>
    <source>
        <strain evidence="2 3">NBRC 3747</strain>
    </source>
</reference>
<dbReference type="AlphaFoldDB" id="A0A4Y3KDP5"/>
<organism evidence="2 3">
    <name type="scientific">Cellulomonas uda</name>
    <dbReference type="NCBI Taxonomy" id="1714"/>
    <lineage>
        <taxon>Bacteria</taxon>
        <taxon>Bacillati</taxon>
        <taxon>Actinomycetota</taxon>
        <taxon>Actinomycetes</taxon>
        <taxon>Micrococcales</taxon>
        <taxon>Cellulomonadaceae</taxon>
        <taxon>Cellulomonas</taxon>
    </lineage>
</organism>
<proteinExistence type="predicted"/>
<evidence type="ECO:0000313" key="2">
    <source>
        <dbReference type="EMBL" id="GEA81135.1"/>
    </source>
</evidence>
<feature type="signal peptide" evidence="1">
    <location>
        <begin position="1"/>
        <end position="25"/>
    </location>
</feature>